<proteinExistence type="predicted"/>
<accession>A0AAP3CTQ5</accession>
<dbReference type="AlphaFoldDB" id="A0AAP3CTQ5"/>
<organism evidence="1 2">
    <name type="scientific">Bacillus mojavensis</name>
    <dbReference type="NCBI Taxonomy" id="72360"/>
    <lineage>
        <taxon>Bacteria</taxon>
        <taxon>Bacillati</taxon>
        <taxon>Bacillota</taxon>
        <taxon>Bacilli</taxon>
        <taxon>Bacillales</taxon>
        <taxon>Bacillaceae</taxon>
        <taxon>Bacillus</taxon>
    </lineage>
</organism>
<dbReference type="RefSeq" id="WP_268447169.1">
    <property type="nucleotide sequence ID" value="NZ_JALAQA010000008.1"/>
</dbReference>
<gene>
    <name evidence="1" type="ORF">MOD07_17060</name>
</gene>
<name>A0AAP3CTQ5_BACMO</name>
<evidence type="ECO:0000313" key="1">
    <source>
        <dbReference type="EMBL" id="MCY8511247.1"/>
    </source>
</evidence>
<protein>
    <submittedName>
        <fullName evidence="1">HEPN domain-containing protein</fullName>
    </submittedName>
</protein>
<dbReference type="Proteomes" id="UP001075387">
    <property type="component" value="Unassembled WGS sequence"/>
</dbReference>
<sequence>MNYDYVILDNIALDTINYKINDHIQLFQTKKSNKTILLAYRDYVGFENNIALFLRCLQIAIPKISIRLGSEYKPPKESMYEILKNSTGHVMNRYDSPSRDTVDYRSHTINKEDLDSIKRTFEIVVSHNKNMILNEENEFKSNRWGYAYQQYLTACAANTIQDSVLHLITGLETLLVKGSGLLTYKVALNASLILEETEDKREKVFEVIKKMYNLRSKVVHGEVKEMSKQLAASSTYDNYYELKCILSRILVKIYNISEDKVFDRIKTIIFKSPKF</sequence>
<dbReference type="EMBL" id="JALAQA010000008">
    <property type="protein sequence ID" value="MCY8511247.1"/>
    <property type="molecule type" value="Genomic_DNA"/>
</dbReference>
<reference evidence="1" key="1">
    <citation type="submission" date="2022-02" db="EMBL/GenBank/DDBJ databases">
        <title>Crop Bioprotection Bacillus Genome Sequencing.</title>
        <authorList>
            <person name="Dunlap C."/>
        </authorList>
    </citation>
    <scope>NUCLEOTIDE SEQUENCE</scope>
    <source>
        <strain evidence="1">CK3O2B-54A</strain>
    </source>
</reference>
<evidence type="ECO:0000313" key="2">
    <source>
        <dbReference type="Proteomes" id="UP001075387"/>
    </source>
</evidence>
<comment type="caution">
    <text evidence="1">The sequence shown here is derived from an EMBL/GenBank/DDBJ whole genome shotgun (WGS) entry which is preliminary data.</text>
</comment>